<keyword evidence="1" id="KW-0175">Coiled coil</keyword>
<feature type="region of interest" description="Disordered" evidence="2">
    <location>
        <begin position="59"/>
        <end position="109"/>
    </location>
</feature>
<name>A0ABT9XGJ5_9BACL</name>
<evidence type="ECO:0008006" key="5">
    <source>
        <dbReference type="Google" id="ProtNLM"/>
    </source>
</evidence>
<feature type="coiled-coil region" evidence="1">
    <location>
        <begin position="116"/>
        <end position="150"/>
    </location>
</feature>
<proteinExistence type="predicted"/>
<evidence type="ECO:0000313" key="3">
    <source>
        <dbReference type="EMBL" id="MDQ0189184.1"/>
    </source>
</evidence>
<sequence>MENFEWRPEHIDTLNRVVAQYIAEGRDKSDAFKQFARAYGIKSINAVRYKWTTTHASSEPPAAFIPAPVTEQPRASAHAEEPAQADEPNIPSTARAKAPEAPSEPNRSVFETAKENVFLKAELRRKQSLIARLKQRNIRLREENEELLQRLQSVAPAVPASNLVVVVAADDTGFERLAHLIGRPMSAEAAGH</sequence>
<accession>A0ABT9XGJ5</accession>
<dbReference type="EMBL" id="JAUSTP010000005">
    <property type="protein sequence ID" value="MDQ0189184.1"/>
    <property type="molecule type" value="Genomic_DNA"/>
</dbReference>
<dbReference type="RefSeq" id="WP_274455040.1">
    <property type="nucleotide sequence ID" value="NZ_CP067097.1"/>
</dbReference>
<organism evidence="3 4">
    <name type="scientific">Alicyclobacillus cycloheptanicus</name>
    <dbReference type="NCBI Taxonomy" id="1457"/>
    <lineage>
        <taxon>Bacteria</taxon>
        <taxon>Bacillati</taxon>
        <taxon>Bacillota</taxon>
        <taxon>Bacilli</taxon>
        <taxon>Bacillales</taxon>
        <taxon>Alicyclobacillaceae</taxon>
        <taxon>Alicyclobacillus</taxon>
    </lineage>
</organism>
<reference evidence="3 4" key="1">
    <citation type="submission" date="2023-07" db="EMBL/GenBank/DDBJ databases">
        <title>Genomic Encyclopedia of Type Strains, Phase IV (KMG-IV): sequencing the most valuable type-strain genomes for metagenomic binning, comparative biology and taxonomic classification.</title>
        <authorList>
            <person name="Goeker M."/>
        </authorList>
    </citation>
    <scope>NUCLEOTIDE SEQUENCE [LARGE SCALE GENOMIC DNA]</scope>
    <source>
        <strain evidence="3 4">DSM 4006</strain>
    </source>
</reference>
<protein>
    <recommendedName>
        <fullName evidence="5">Transposase</fullName>
    </recommendedName>
</protein>
<gene>
    <name evidence="3" type="ORF">J2S03_001000</name>
</gene>
<comment type="caution">
    <text evidence="3">The sequence shown here is derived from an EMBL/GenBank/DDBJ whole genome shotgun (WGS) entry which is preliminary data.</text>
</comment>
<dbReference type="Proteomes" id="UP001232973">
    <property type="component" value="Unassembled WGS sequence"/>
</dbReference>
<evidence type="ECO:0000256" key="2">
    <source>
        <dbReference type="SAM" id="MobiDB-lite"/>
    </source>
</evidence>
<evidence type="ECO:0000256" key="1">
    <source>
        <dbReference type="SAM" id="Coils"/>
    </source>
</evidence>
<keyword evidence="4" id="KW-1185">Reference proteome</keyword>
<evidence type="ECO:0000313" key="4">
    <source>
        <dbReference type="Proteomes" id="UP001232973"/>
    </source>
</evidence>